<dbReference type="Proteomes" id="UP000526033">
    <property type="component" value="Unassembled WGS sequence"/>
</dbReference>
<reference evidence="1 2" key="1">
    <citation type="journal article" date="2020" name="Biotechnol. Biofuels">
        <title>New insights from the biogas microbiome by comprehensive genome-resolved metagenomics of nearly 1600 species originating from multiple anaerobic digesters.</title>
        <authorList>
            <person name="Campanaro S."/>
            <person name="Treu L."/>
            <person name="Rodriguez-R L.M."/>
            <person name="Kovalovszki A."/>
            <person name="Ziels R.M."/>
            <person name="Maus I."/>
            <person name="Zhu X."/>
            <person name="Kougias P.G."/>
            <person name="Basile A."/>
            <person name="Luo G."/>
            <person name="Schluter A."/>
            <person name="Konstantinidis K.T."/>
            <person name="Angelidaki I."/>
        </authorList>
    </citation>
    <scope>NUCLEOTIDE SEQUENCE [LARGE SCALE GENOMIC DNA]</scope>
    <source>
        <strain evidence="1">AS27yjCOA_165</strain>
    </source>
</reference>
<proteinExistence type="predicted"/>
<comment type="caution">
    <text evidence="1">The sequence shown here is derived from an EMBL/GenBank/DDBJ whole genome shotgun (WGS) entry which is preliminary data.</text>
</comment>
<evidence type="ECO:0000313" key="2">
    <source>
        <dbReference type="Proteomes" id="UP000526033"/>
    </source>
</evidence>
<protein>
    <submittedName>
        <fullName evidence="1">Uncharacterized protein</fullName>
    </submittedName>
</protein>
<evidence type="ECO:0000313" key="1">
    <source>
        <dbReference type="EMBL" id="NMB69832.1"/>
    </source>
</evidence>
<organism evidence="1 2">
    <name type="scientific">candidate division WWE3 bacterium</name>
    <dbReference type="NCBI Taxonomy" id="2053526"/>
    <lineage>
        <taxon>Bacteria</taxon>
        <taxon>Katanobacteria</taxon>
    </lineage>
</organism>
<dbReference type="AlphaFoldDB" id="A0A7X9HGR3"/>
<name>A0A7X9HGR3_UNCKA</name>
<accession>A0A7X9HGR3</accession>
<dbReference type="EMBL" id="JAAZNL010000013">
    <property type="protein sequence ID" value="NMB69832.1"/>
    <property type="molecule type" value="Genomic_DNA"/>
</dbReference>
<sequence>MVTDKNKCEKIIHDMKDGDYYGVKFIKKHKLTPNEFRVIEDMVAELLSKGFSGCFQYRIAKIFKKYGFAVSPDEHNVMFYVC</sequence>
<gene>
    <name evidence="1" type="ORF">GYA27_01340</name>
</gene>